<organism evidence="4 5">
    <name type="scientific">Streptomyces luteogriseus</name>
    <dbReference type="NCBI Taxonomy" id="68233"/>
    <lineage>
        <taxon>Bacteria</taxon>
        <taxon>Bacillati</taxon>
        <taxon>Actinomycetota</taxon>
        <taxon>Actinomycetes</taxon>
        <taxon>Kitasatosporales</taxon>
        <taxon>Streptomycetaceae</taxon>
        <taxon>Streptomyces</taxon>
    </lineage>
</organism>
<dbReference type="GO" id="GO:0003993">
    <property type="term" value="F:acid phosphatase activity"/>
    <property type="evidence" value="ECO:0007669"/>
    <property type="project" value="UniProtKB-EC"/>
</dbReference>
<evidence type="ECO:0000313" key="5">
    <source>
        <dbReference type="Proteomes" id="UP000565089"/>
    </source>
</evidence>
<name>A0A7W7GG48_9ACTN</name>
<keyword evidence="5" id="KW-1185">Reference proteome</keyword>
<keyword evidence="3" id="KW-0732">Signal</keyword>
<sequence>MRKSLVAACAALAVLLPLAACNSSDRGGGVPRPDHIVIVVEENRGYEDIIGSPEAPFLNELARKGANLTQFFAITYPSQPNYLALFSGSTQGVDNDCPNDFSSRNLASQLLQADLRFTGYAESLPSVGFKGCTSGPYVRRHTPWVNFTNLPNSVNRPWTDFPEDFSDLPEVSFVIPNLDNDMHDGGIKRGDAWLRENLGDYADWAMTNNSLLVVTWDEDEGGEDEDNHIPTVVVGEQVEPGDHDQPNNLYGLLRTILDAYDLGPLGHSSEAEPLDIFKGGG</sequence>
<dbReference type="AlphaFoldDB" id="A0A7W7GG48"/>
<reference evidence="4 5" key="1">
    <citation type="submission" date="2020-08" db="EMBL/GenBank/DDBJ databases">
        <title>Sequencing the genomes of 1000 actinobacteria strains.</title>
        <authorList>
            <person name="Klenk H.-P."/>
        </authorList>
    </citation>
    <scope>NUCLEOTIDE SEQUENCE [LARGE SCALE GENOMIC DNA]</scope>
    <source>
        <strain evidence="4 5">DSM 40483</strain>
    </source>
</reference>
<comment type="caution">
    <text evidence="4">The sequence shown here is derived from an EMBL/GenBank/DDBJ whole genome shotgun (WGS) entry which is preliminary data.</text>
</comment>
<evidence type="ECO:0000313" key="4">
    <source>
        <dbReference type="EMBL" id="MBB4711033.1"/>
    </source>
</evidence>
<dbReference type="SUPFAM" id="SSF53649">
    <property type="entry name" value="Alkaline phosphatase-like"/>
    <property type="match status" value="1"/>
</dbReference>
<accession>A0A7W7GG48</accession>
<keyword evidence="2" id="KW-0843">Virulence</keyword>
<proteinExistence type="predicted"/>
<feature type="signal peptide" evidence="3">
    <location>
        <begin position="1"/>
        <end position="19"/>
    </location>
</feature>
<dbReference type="Pfam" id="PF04185">
    <property type="entry name" value="Phosphoesterase"/>
    <property type="match status" value="1"/>
</dbReference>
<dbReference type="Gene3D" id="3.40.720.10">
    <property type="entry name" value="Alkaline Phosphatase, subunit A"/>
    <property type="match status" value="1"/>
</dbReference>
<dbReference type="InterPro" id="IPR007312">
    <property type="entry name" value="Phosphoesterase"/>
</dbReference>
<gene>
    <name evidence="4" type="ORF">BJ965_000915</name>
</gene>
<evidence type="ECO:0000256" key="2">
    <source>
        <dbReference type="ARBA" id="ARBA00023026"/>
    </source>
</evidence>
<dbReference type="EMBL" id="JACHMS010000001">
    <property type="protein sequence ID" value="MBB4711033.1"/>
    <property type="molecule type" value="Genomic_DNA"/>
</dbReference>
<protein>
    <submittedName>
        <fullName evidence="4">Acid phosphatase</fullName>
        <ecNumber evidence="4">3.1.3.2</ecNumber>
    </submittedName>
</protein>
<dbReference type="InterPro" id="IPR017850">
    <property type="entry name" value="Alkaline_phosphatase_core_sf"/>
</dbReference>
<dbReference type="RefSeq" id="WP_184907449.1">
    <property type="nucleotide sequence ID" value="NZ_JACHMS010000001.1"/>
</dbReference>
<dbReference type="GeneID" id="95792942"/>
<evidence type="ECO:0000256" key="1">
    <source>
        <dbReference type="ARBA" id="ARBA00022801"/>
    </source>
</evidence>
<dbReference type="PANTHER" id="PTHR31956">
    <property type="entry name" value="NON-SPECIFIC PHOSPHOLIPASE C4-RELATED"/>
    <property type="match status" value="1"/>
</dbReference>
<dbReference type="PANTHER" id="PTHR31956:SF1">
    <property type="entry name" value="NON-SPECIFIC PHOSPHOLIPASE C1"/>
    <property type="match status" value="1"/>
</dbReference>
<feature type="chain" id="PRO_5038909570" evidence="3">
    <location>
        <begin position="20"/>
        <end position="281"/>
    </location>
</feature>
<evidence type="ECO:0000256" key="3">
    <source>
        <dbReference type="SAM" id="SignalP"/>
    </source>
</evidence>
<dbReference type="EC" id="3.1.3.2" evidence="4"/>
<keyword evidence="1 4" id="KW-0378">Hydrolase</keyword>
<dbReference type="Proteomes" id="UP000565089">
    <property type="component" value="Unassembled WGS sequence"/>
</dbReference>